<reference evidence="1 2" key="1">
    <citation type="submission" date="2018-12" db="EMBL/GenBank/DDBJ databases">
        <authorList>
            <person name="Grouzdev D.S."/>
            <person name="Krutkina M.S."/>
        </authorList>
    </citation>
    <scope>NUCLEOTIDE SEQUENCE [LARGE SCALE GENOMIC DNA]</scope>
    <source>
        <strain evidence="1 2">RmlP026</strain>
    </source>
</reference>
<evidence type="ECO:0000313" key="1">
    <source>
        <dbReference type="EMBL" id="RYC29783.1"/>
    </source>
</evidence>
<evidence type="ECO:0000313" key="2">
    <source>
        <dbReference type="Proteomes" id="UP000290759"/>
    </source>
</evidence>
<sequence>MTQVQAMHRPVRPLVAIKDVSVGRSNPKKPKNAGAQGGTTTIAATADSVLKAFNTWAYKREQPSCADRLRDVVIRAVTKDVPIPFVLYWGKGPRSEVAAPDLACLDYLAGMATRIRAAYESGASIRLILTDTHARLNGHAPASVNAYFAAVADAAAARGFSTVRLSTLVAGAADRIESEAEVAPCGAVLDSLVACAAKWYRGENSTEGGALEYYRMNMLERRAVELAYPQAVFATFNSAEFRELFPISMPIFYMYSLKRGVGVKPWFMPADNVVPTSTLVSLSSALVAEV</sequence>
<name>A0A4Q2U042_9HYPH</name>
<accession>A0A4Q2U042</accession>
<proteinExistence type="predicted"/>
<comment type="caution">
    <text evidence="1">The sequence shown here is derived from an EMBL/GenBank/DDBJ whole genome shotgun (WGS) entry which is preliminary data.</text>
</comment>
<reference evidence="1 2" key="2">
    <citation type="submission" date="2019-02" db="EMBL/GenBank/DDBJ databases">
        <title>'Lichenibacterium ramalinii' gen. nov. sp. nov., 'Lichenibacterium minor' gen. nov. sp. nov.</title>
        <authorList>
            <person name="Pankratov T."/>
        </authorList>
    </citation>
    <scope>NUCLEOTIDE SEQUENCE [LARGE SCALE GENOMIC DNA]</scope>
    <source>
        <strain evidence="1 2">RmlP026</strain>
    </source>
</reference>
<gene>
    <name evidence="1" type="ORF">D3273_22225</name>
</gene>
<keyword evidence="2" id="KW-1185">Reference proteome</keyword>
<dbReference type="Proteomes" id="UP000290759">
    <property type="component" value="Unassembled WGS sequence"/>
</dbReference>
<dbReference type="AlphaFoldDB" id="A0A4Q2U042"/>
<protein>
    <submittedName>
        <fullName evidence="1">Uncharacterized protein</fullName>
    </submittedName>
</protein>
<dbReference type="OrthoDB" id="7957236at2"/>
<organism evidence="1 2">
    <name type="scientific">Lichenibacterium minor</name>
    <dbReference type="NCBI Taxonomy" id="2316528"/>
    <lineage>
        <taxon>Bacteria</taxon>
        <taxon>Pseudomonadati</taxon>
        <taxon>Pseudomonadota</taxon>
        <taxon>Alphaproteobacteria</taxon>
        <taxon>Hyphomicrobiales</taxon>
        <taxon>Lichenihabitantaceae</taxon>
        <taxon>Lichenibacterium</taxon>
    </lineage>
</organism>
<dbReference type="EMBL" id="QYBB01000040">
    <property type="protein sequence ID" value="RYC29783.1"/>
    <property type="molecule type" value="Genomic_DNA"/>
</dbReference>
<dbReference type="RefSeq" id="WP_129229089.1">
    <property type="nucleotide sequence ID" value="NZ_QYBB01000040.1"/>
</dbReference>